<dbReference type="SUPFAM" id="SSF63380">
    <property type="entry name" value="Riboflavin synthase domain-like"/>
    <property type="match status" value="1"/>
</dbReference>
<accession>A0ABV1SKP5</accession>
<comment type="caution">
    <text evidence="9">The sequence shown here is derived from an EMBL/GenBank/DDBJ whole genome shotgun (WGS) entry which is preliminary data.</text>
</comment>
<dbReference type="InterPro" id="IPR017938">
    <property type="entry name" value="Riboflavin_synthase-like_b-brl"/>
</dbReference>
<dbReference type="PROSITE" id="PS51085">
    <property type="entry name" value="2FE2S_FER_2"/>
    <property type="match status" value="1"/>
</dbReference>
<proteinExistence type="predicted"/>
<protein>
    <submittedName>
        <fullName evidence="9">PDR/VanB family oxidoreductase</fullName>
        <ecNumber evidence="9">1.-.-.-</ecNumber>
    </submittedName>
</protein>
<keyword evidence="1" id="KW-0285">Flavoprotein</keyword>
<dbReference type="InterPro" id="IPR012675">
    <property type="entry name" value="Beta-grasp_dom_sf"/>
</dbReference>
<dbReference type="SUPFAM" id="SSF54292">
    <property type="entry name" value="2Fe-2S ferredoxin-like"/>
    <property type="match status" value="1"/>
</dbReference>
<reference evidence="9 10" key="1">
    <citation type="submission" date="2024-01" db="EMBL/GenBank/DDBJ databases">
        <authorList>
            <person name="Deng Y."/>
            <person name="Su J."/>
        </authorList>
    </citation>
    <scope>NUCLEOTIDE SEQUENCE [LARGE SCALE GENOMIC DNA]</scope>
    <source>
        <strain evidence="9 10">CPCC 100088</strain>
    </source>
</reference>
<dbReference type="InterPro" id="IPR017927">
    <property type="entry name" value="FAD-bd_FR_type"/>
</dbReference>
<dbReference type="InterPro" id="IPR036010">
    <property type="entry name" value="2Fe-2S_ferredoxin-like_sf"/>
</dbReference>
<dbReference type="Gene3D" id="3.40.50.80">
    <property type="entry name" value="Nucleotide-binding domain of ferredoxin-NADP reductase (FNR) module"/>
    <property type="match status" value="1"/>
</dbReference>
<dbReference type="SUPFAM" id="SSF52343">
    <property type="entry name" value="Ferredoxin reductase-like, C-terminal NADP-linked domain"/>
    <property type="match status" value="1"/>
</dbReference>
<evidence type="ECO:0000256" key="2">
    <source>
        <dbReference type="ARBA" id="ARBA00022714"/>
    </source>
</evidence>
<feature type="domain" description="2Fe-2S ferredoxin-type" evidence="7">
    <location>
        <begin position="225"/>
        <end position="319"/>
    </location>
</feature>
<dbReference type="InterPro" id="IPR039261">
    <property type="entry name" value="FNR_nucleotide-bd"/>
</dbReference>
<evidence type="ECO:0000256" key="5">
    <source>
        <dbReference type="ARBA" id="ARBA00023004"/>
    </source>
</evidence>
<evidence type="ECO:0000256" key="4">
    <source>
        <dbReference type="ARBA" id="ARBA00023002"/>
    </source>
</evidence>
<keyword evidence="5" id="KW-0408">Iron</keyword>
<evidence type="ECO:0000256" key="3">
    <source>
        <dbReference type="ARBA" id="ARBA00022723"/>
    </source>
</evidence>
<evidence type="ECO:0000259" key="7">
    <source>
        <dbReference type="PROSITE" id="PS51085"/>
    </source>
</evidence>
<keyword evidence="10" id="KW-1185">Reference proteome</keyword>
<feature type="domain" description="FAD-binding FR-type" evidence="8">
    <location>
        <begin position="1"/>
        <end position="106"/>
    </location>
</feature>
<evidence type="ECO:0000313" key="10">
    <source>
        <dbReference type="Proteomes" id="UP001438953"/>
    </source>
</evidence>
<dbReference type="InterPro" id="IPR001041">
    <property type="entry name" value="2Fe-2S_ferredoxin-type"/>
</dbReference>
<dbReference type="PANTHER" id="PTHR47354:SF1">
    <property type="entry name" value="CARNITINE MONOOXYGENASE REDUCTASE SUBUNIT"/>
    <property type="match status" value="1"/>
</dbReference>
<dbReference type="InterPro" id="IPR006058">
    <property type="entry name" value="2Fe2S_fd_BS"/>
</dbReference>
<dbReference type="CDD" id="cd06185">
    <property type="entry name" value="PDR_like"/>
    <property type="match status" value="1"/>
</dbReference>
<dbReference type="Pfam" id="PF00111">
    <property type="entry name" value="Fer2"/>
    <property type="match status" value="1"/>
</dbReference>
<gene>
    <name evidence="9" type="ORF">VSX56_17060</name>
</gene>
<dbReference type="CDD" id="cd00207">
    <property type="entry name" value="fer2"/>
    <property type="match status" value="1"/>
</dbReference>
<organism evidence="9 10">
    <name type="scientific">Thioclava kandeliae</name>
    <dbReference type="NCBI Taxonomy" id="3070818"/>
    <lineage>
        <taxon>Bacteria</taxon>
        <taxon>Pseudomonadati</taxon>
        <taxon>Pseudomonadota</taxon>
        <taxon>Alphaproteobacteria</taxon>
        <taxon>Rhodobacterales</taxon>
        <taxon>Paracoccaceae</taxon>
        <taxon>Thioclava</taxon>
    </lineage>
</organism>
<dbReference type="InterPro" id="IPR001433">
    <property type="entry name" value="OxRdtase_FAD/NAD-bd"/>
</dbReference>
<dbReference type="Pfam" id="PF00175">
    <property type="entry name" value="NAD_binding_1"/>
    <property type="match status" value="1"/>
</dbReference>
<keyword evidence="4 9" id="KW-0560">Oxidoreductase</keyword>
<keyword evidence="6" id="KW-0411">Iron-sulfur</keyword>
<dbReference type="Gene3D" id="3.10.20.30">
    <property type="match status" value="1"/>
</dbReference>
<dbReference type="Proteomes" id="UP001438953">
    <property type="component" value="Unassembled WGS sequence"/>
</dbReference>
<name>A0ABV1SKP5_9RHOB</name>
<dbReference type="PANTHER" id="PTHR47354">
    <property type="entry name" value="NADH OXIDOREDUCTASE HCR"/>
    <property type="match status" value="1"/>
</dbReference>
<dbReference type="EC" id="1.-.-.-" evidence="9"/>
<dbReference type="GO" id="GO:0016491">
    <property type="term" value="F:oxidoreductase activity"/>
    <property type="evidence" value="ECO:0007669"/>
    <property type="project" value="UniProtKB-KW"/>
</dbReference>
<dbReference type="PROSITE" id="PS00197">
    <property type="entry name" value="2FE2S_FER_1"/>
    <property type="match status" value="1"/>
</dbReference>
<sequence length="319" mass="34028">MQSNALVLTVAERLDDRGDIMQLTLRGAGDLPAFTAGAHIDLLVETAEGPVWRQYSLAGDPSDRSAYRLGILRDPASRGGSVALHDTLKTGASVHVEGPRNHFPLAEASFSVLFGGGIGITPMLAMAWELSAKGADFILHYATRSQDRTAFLDQIKSFPFAEKIVLHHDDGAGAGPVDLARDLPEAAVGTHIYVCGPQGFMEWVIKGAEAAGYAPANIHREYFSADVDVTGDSFEVECAASGITVTVGPEDTIVKALARGGIKIEVKCEEGICGTCVTDVIAGEIDHRDQFLTEEEREEGDQICACCSRACGKRIVLDI</sequence>
<keyword evidence="3" id="KW-0479">Metal-binding</keyword>
<evidence type="ECO:0000256" key="1">
    <source>
        <dbReference type="ARBA" id="ARBA00022630"/>
    </source>
</evidence>
<evidence type="ECO:0000313" key="9">
    <source>
        <dbReference type="EMBL" id="MER5173477.1"/>
    </source>
</evidence>
<dbReference type="PRINTS" id="PR00409">
    <property type="entry name" value="PHDIOXRDTASE"/>
</dbReference>
<evidence type="ECO:0000256" key="6">
    <source>
        <dbReference type="ARBA" id="ARBA00023014"/>
    </source>
</evidence>
<keyword evidence="2" id="KW-0001">2Fe-2S</keyword>
<evidence type="ECO:0000259" key="8">
    <source>
        <dbReference type="PROSITE" id="PS51384"/>
    </source>
</evidence>
<dbReference type="Gene3D" id="2.40.30.10">
    <property type="entry name" value="Translation factors"/>
    <property type="match status" value="1"/>
</dbReference>
<dbReference type="InterPro" id="IPR050415">
    <property type="entry name" value="MRET"/>
</dbReference>
<dbReference type="EMBL" id="JAYWLC010000019">
    <property type="protein sequence ID" value="MER5173477.1"/>
    <property type="molecule type" value="Genomic_DNA"/>
</dbReference>
<dbReference type="RefSeq" id="WP_339115171.1">
    <property type="nucleotide sequence ID" value="NZ_JAYWLC010000019.1"/>
</dbReference>
<dbReference type="PROSITE" id="PS51384">
    <property type="entry name" value="FAD_FR"/>
    <property type="match status" value="1"/>
</dbReference>
<reference evidence="9 10" key="2">
    <citation type="submission" date="2024-06" db="EMBL/GenBank/DDBJ databases">
        <title>Thioclava kandeliae sp. nov. from a rhizosphere soil sample of Kandelia candel in a mangrove.</title>
        <authorList>
            <person name="Mu T."/>
        </authorList>
    </citation>
    <scope>NUCLEOTIDE SEQUENCE [LARGE SCALE GENOMIC DNA]</scope>
    <source>
        <strain evidence="9 10">CPCC 100088</strain>
    </source>
</reference>